<dbReference type="Proteomes" id="UP000228496">
    <property type="component" value="Unassembled WGS sequence"/>
</dbReference>
<feature type="compositionally biased region" description="Polar residues" evidence="1">
    <location>
        <begin position="1"/>
        <end position="14"/>
    </location>
</feature>
<dbReference type="EMBL" id="PCXQ01000005">
    <property type="protein sequence ID" value="PJE50718.1"/>
    <property type="molecule type" value="Genomic_DNA"/>
</dbReference>
<protein>
    <submittedName>
        <fullName evidence="2">Uncharacterized protein</fullName>
    </submittedName>
</protein>
<evidence type="ECO:0000313" key="2">
    <source>
        <dbReference type="EMBL" id="PJE50718.1"/>
    </source>
</evidence>
<feature type="region of interest" description="Disordered" evidence="1">
    <location>
        <begin position="1"/>
        <end position="21"/>
    </location>
</feature>
<comment type="caution">
    <text evidence="2">The sequence shown here is derived from an EMBL/GenBank/DDBJ whole genome shotgun (WGS) entry which is preliminary data.</text>
</comment>
<gene>
    <name evidence="2" type="ORF">COV29_03210</name>
</gene>
<dbReference type="AlphaFoldDB" id="A0A2J0Q6Z1"/>
<accession>A0A2J0Q6Z1</accession>
<sequence length="249" mass="29026">MKPNKSTLQQSNISRNKNKKRKFKEKENFNFPEWMECTWRRLGCGKDACLICGKTKKQKQAHIDRGEDLDDIEEVTKNVGQNLKDVLMAMKNDIGKTEFSTGVLNEIDKIEEPPEPEKFPLYNEVMMWHKTAFGVADEAFISGQVWVDFEYGLDFTWYANLLPAKVYRQLCNRWMIEHGDDYGENDYKYTDYVIKESISILKNAILEPVSLGEGPIDGCHNDVIDKKTERIFLYLYSELSRLEGKIKEI</sequence>
<organism evidence="2 3">
    <name type="scientific">Candidatus Yanofskybacteria bacterium CG10_big_fil_rev_8_21_14_0_10_36_16</name>
    <dbReference type="NCBI Taxonomy" id="1975096"/>
    <lineage>
        <taxon>Bacteria</taxon>
        <taxon>Candidatus Yanofskyibacteriota</taxon>
    </lineage>
</organism>
<evidence type="ECO:0000256" key="1">
    <source>
        <dbReference type="SAM" id="MobiDB-lite"/>
    </source>
</evidence>
<name>A0A2J0Q6Z1_9BACT</name>
<evidence type="ECO:0000313" key="3">
    <source>
        <dbReference type="Proteomes" id="UP000228496"/>
    </source>
</evidence>
<proteinExistence type="predicted"/>
<reference evidence="2 3" key="1">
    <citation type="submission" date="2017-09" db="EMBL/GenBank/DDBJ databases">
        <title>Depth-based differentiation of microbial function through sediment-hosted aquifers and enrichment of novel symbionts in the deep terrestrial subsurface.</title>
        <authorList>
            <person name="Probst A.J."/>
            <person name="Ladd B."/>
            <person name="Jarett J.K."/>
            <person name="Geller-Mcgrath D.E."/>
            <person name="Sieber C.M."/>
            <person name="Emerson J.B."/>
            <person name="Anantharaman K."/>
            <person name="Thomas B.C."/>
            <person name="Malmstrom R."/>
            <person name="Stieglmeier M."/>
            <person name="Klingl A."/>
            <person name="Woyke T."/>
            <person name="Ryan C.M."/>
            <person name="Banfield J.F."/>
        </authorList>
    </citation>
    <scope>NUCLEOTIDE SEQUENCE [LARGE SCALE GENOMIC DNA]</scope>
    <source>
        <strain evidence="2">CG10_big_fil_rev_8_21_14_0_10_36_16</strain>
    </source>
</reference>